<reference evidence="1" key="1">
    <citation type="submission" date="2020-09" db="EMBL/GenBank/DDBJ databases">
        <title>Genome-Enabled Discovery of Anthraquinone Biosynthesis in Senna tora.</title>
        <authorList>
            <person name="Kang S.-H."/>
            <person name="Pandey R.P."/>
            <person name="Lee C.-M."/>
            <person name="Sim J.-S."/>
            <person name="Jeong J.-T."/>
            <person name="Choi B.-S."/>
            <person name="Jung M."/>
            <person name="Ginzburg D."/>
            <person name="Zhao K."/>
            <person name="Won S.Y."/>
            <person name="Oh T.-J."/>
            <person name="Yu Y."/>
            <person name="Kim N.-H."/>
            <person name="Lee O.R."/>
            <person name="Lee T.-H."/>
            <person name="Bashyal P."/>
            <person name="Kim T.-S."/>
            <person name="Lee W.-H."/>
            <person name="Kawkins C."/>
            <person name="Kim C.-K."/>
            <person name="Kim J.S."/>
            <person name="Ahn B.O."/>
            <person name="Rhee S.Y."/>
            <person name="Sohng J.K."/>
        </authorList>
    </citation>
    <scope>NUCLEOTIDE SEQUENCE</scope>
    <source>
        <tissue evidence="1">Leaf</tissue>
    </source>
</reference>
<organism evidence="1 2">
    <name type="scientific">Senna tora</name>
    <dbReference type="NCBI Taxonomy" id="362788"/>
    <lineage>
        <taxon>Eukaryota</taxon>
        <taxon>Viridiplantae</taxon>
        <taxon>Streptophyta</taxon>
        <taxon>Embryophyta</taxon>
        <taxon>Tracheophyta</taxon>
        <taxon>Spermatophyta</taxon>
        <taxon>Magnoliopsida</taxon>
        <taxon>eudicotyledons</taxon>
        <taxon>Gunneridae</taxon>
        <taxon>Pentapetalae</taxon>
        <taxon>rosids</taxon>
        <taxon>fabids</taxon>
        <taxon>Fabales</taxon>
        <taxon>Fabaceae</taxon>
        <taxon>Caesalpinioideae</taxon>
        <taxon>Cassia clade</taxon>
        <taxon>Senna</taxon>
    </lineage>
</organism>
<proteinExistence type="predicted"/>
<gene>
    <name evidence="1" type="ORF">G2W53_022203</name>
</gene>
<accession>A0A834WNZ3</accession>
<name>A0A834WNZ3_9FABA</name>
<evidence type="ECO:0000313" key="1">
    <source>
        <dbReference type="EMBL" id="KAF7824059.1"/>
    </source>
</evidence>
<dbReference type="EMBL" id="JAAIUW010000007">
    <property type="protein sequence ID" value="KAF7824059.1"/>
    <property type="molecule type" value="Genomic_DNA"/>
</dbReference>
<evidence type="ECO:0000313" key="2">
    <source>
        <dbReference type="Proteomes" id="UP000634136"/>
    </source>
</evidence>
<keyword evidence="2" id="KW-1185">Reference proteome</keyword>
<dbReference type="AlphaFoldDB" id="A0A834WNZ3"/>
<dbReference type="Proteomes" id="UP000634136">
    <property type="component" value="Unassembled WGS sequence"/>
</dbReference>
<protein>
    <submittedName>
        <fullName evidence="1">Uncharacterized protein</fullName>
    </submittedName>
</protein>
<sequence>MAVQKSFLESARWLPPNWVSRPTEPQKLVEF</sequence>
<comment type="caution">
    <text evidence="1">The sequence shown here is derived from an EMBL/GenBank/DDBJ whole genome shotgun (WGS) entry which is preliminary data.</text>
</comment>